<dbReference type="Pfam" id="PF01048">
    <property type="entry name" value="PNP_UDP_1"/>
    <property type="match status" value="1"/>
</dbReference>
<dbReference type="Proteomes" id="UP001596116">
    <property type="component" value="Unassembled WGS sequence"/>
</dbReference>
<dbReference type="RefSeq" id="WP_379881648.1">
    <property type="nucleotide sequence ID" value="NZ_JBHPON010000002.1"/>
</dbReference>
<comment type="caution">
    <text evidence="2">The sequence shown here is derived from an EMBL/GenBank/DDBJ whole genome shotgun (WGS) entry which is preliminary data.</text>
</comment>
<reference evidence="2 3" key="1">
    <citation type="submission" date="2024-09" db="EMBL/GenBank/DDBJ databases">
        <authorList>
            <person name="Zhang Z.-H."/>
        </authorList>
    </citation>
    <scope>NUCLEOTIDE SEQUENCE [LARGE SCALE GENOMIC DNA]</scope>
    <source>
        <strain evidence="2 3">HHTR114</strain>
    </source>
</reference>
<dbReference type="InterPro" id="IPR000845">
    <property type="entry name" value="Nucleoside_phosphorylase_d"/>
</dbReference>
<dbReference type="Gene3D" id="3.40.50.1580">
    <property type="entry name" value="Nucleoside phosphorylase domain"/>
    <property type="match status" value="1"/>
</dbReference>
<dbReference type="PANTHER" id="PTHR46832">
    <property type="entry name" value="5'-METHYLTHIOADENOSINE/S-ADENOSYLHOMOCYSTEINE NUCLEOSIDASE"/>
    <property type="match status" value="1"/>
</dbReference>
<dbReference type="InterPro" id="IPR035994">
    <property type="entry name" value="Nucleoside_phosphorylase_sf"/>
</dbReference>
<gene>
    <name evidence="2" type="ORF">ACFMB1_16250</name>
</gene>
<sequence>MSFIGVICGLKSEADAVSSSVDASKIRVGVSGADAARAEEIARGFCNDGASAIISVGVSGGLDPALKSGDLIIGETIIADDGSVYGADTYLLSVIREDMPVGAKFASLFGADEIIDSAAKKSALFHNHGCAAVDMESHGAARAAARAGAPFIAIRAIADPADRALPKAALEAVAPDGSTQVFKTLGAALRDPKQFPELIKLGGDSAAATKTLRRSLGPLFARLFLCFDL</sequence>
<accession>A0ABW1KYE3</accession>
<name>A0ABW1KYE3_9PROT</name>
<dbReference type="PANTHER" id="PTHR46832:SF1">
    <property type="entry name" value="5'-METHYLTHIOADENOSINE_S-ADENOSYLHOMOCYSTEINE NUCLEOSIDASE"/>
    <property type="match status" value="1"/>
</dbReference>
<dbReference type="EMBL" id="JBHPON010000002">
    <property type="protein sequence ID" value="MFC6037108.1"/>
    <property type="molecule type" value="Genomic_DNA"/>
</dbReference>
<protein>
    <submittedName>
        <fullName evidence="2">Squalene--hopene cyclase</fullName>
    </submittedName>
</protein>
<organism evidence="2 3">
    <name type="scientific">Hyphococcus aureus</name>
    <dbReference type="NCBI Taxonomy" id="2666033"/>
    <lineage>
        <taxon>Bacteria</taxon>
        <taxon>Pseudomonadati</taxon>
        <taxon>Pseudomonadota</taxon>
        <taxon>Alphaproteobacteria</taxon>
        <taxon>Parvularculales</taxon>
        <taxon>Parvularculaceae</taxon>
        <taxon>Hyphococcus</taxon>
    </lineage>
</organism>
<dbReference type="SUPFAM" id="SSF53167">
    <property type="entry name" value="Purine and uridine phosphorylases"/>
    <property type="match status" value="1"/>
</dbReference>
<evidence type="ECO:0000313" key="3">
    <source>
        <dbReference type="Proteomes" id="UP001596116"/>
    </source>
</evidence>
<evidence type="ECO:0000259" key="1">
    <source>
        <dbReference type="Pfam" id="PF01048"/>
    </source>
</evidence>
<dbReference type="NCBIfam" id="TIGR03468">
    <property type="entry name" value="HpnG"/>
    <property type="match status" value="1"/>
</dbReference>
<proteinExistence type="predicted"/>
<feature type="domain" description="Nucleoside phosphorylase" evidence="1">
    <location>
        <begin position="33"/>
        <end position="183"/>
    </location>
</feature>
<evidence type="ECO:0000313" key="2">
    <source>
        <dbReference type="EMBL" id="MFC6037108.1"/>
    </source>
</evidence>
<keyword evidence="3" id="KW-1185">Reference proteome</keyword>
<dbReference type="InterPro" id="IPR017831">
    <property type="entry name" value="Hopanoid-assoc_phosphoryl_HpnG"/>
</dbReference>